<feature type="region of interest" description="Disordered" evidence="1">
    <location>
        <begin position="100"/>
        <end position="182"/>
    </location>
</feature>
<feature type="compositionally biased region" description="Polar residues" evidence="1">
    <location>
        <begin position="100"/>
        <end position="110"/>
    </location>
</feature>
<dbReference type="KEGG" id="mng:MNEG_3569"/>
<evidence type="ECO:0000313" key="3">
    <source>
        <dbReference type="Proteomes" id="UP000054498"/>
    </source>
</evidence>
<feature type="compositionally biased region" description="Low complexity" evidence="1">
    <location>
        <begin position="153"/>
        <end position="165"/>
    </location>
</feature>
<proteinExistence type="predicted"/>
<dbReference type="GeneID" id="25736447"/>
<dbReference type="OrthoDB" id="550897at2759"/>
<organism evidence="2 3">
    <name type="scientific">Monoraphidium neglectum</name>
    <dbReference type="NCBI Taxonomy" id="145388"/>
    <lineage>
        <taxon>Eukaryota</taxon>
        <taxon>Viridiplantae</taxon>
        <taxon>Chlorophyta</taxon>
        <taxon>core chlorophytes</taxon>
        <taxon>Chlorophyceae</taxon>
        <taxon>CS clade</taxon>
        <taxon>Sphaeropleales</taxon>
        <taxon>Selenastraceae</taxon>
        <taxon>Monoraphidium</taxon>
    </lineage>
</organism>
<keyword evidence="3" id="KW-1185">Reference proteome</keyword>
<name>A0A0D2LCB4_9CHLO</name>
<gene>
    <name evidence="2" type="ORF">MNEG_3569</name>
</gene>
<dbReference type="Proteomes" id="UP000054498">
    <property type="component" value="Unassembled WGS sequence"/>
</dbReference>
<reference evidence="2 3" key="1">
    <citation type="journal article" date="2013" name="BMC Genomics">
        <title>Reconstruction of the lipid metabolism for the microalga Monoraphidium neglectum from its genome sequence reveals characteristics suitable for biofuel production.</title>
        <authorList>
            <person name="Bogen C."/>
            <person name="Al-Dilaimi A."/>
            <person name="Albersmeier A."/>
            <person name="Wichmann J."/>
            <person name="Grundmann M."/>
            <person name="Rupp O."/>
            <person name="Lauersen K.J."/>
            <person name="Blifernez-Klassen O."/>
            <person name="Kalinowski J."/>
            <person name="Goesmann A."/>
            <person name="Mussgnug J.H."/>
            <person name="Kruse O."/>
        </authorList>
    </citation>
    <scope>NUCLEOTIDE SEQUENCE [LARGE SCALE GENOMIC DNA]</scope>
    <source>
        <strain evidence="2 3">SAG 48.87</strain>
    </source>
</reference>
<accession>A0A0D2LCB4</accession>
<dbReference type="RefSeq" id="XP_013903408.1">
    <property type="nucleotide sequence ID" value="XM_014047954.1"/>
</dbReference>
<feature type="compositionally biased region" description="Low complexity" evidence="1">
    <location>
        <begin position="111"/>
        <end position="145"/>
    </location>
</feature>
<sequence>MENKQIDNDPEHKGQQRCCLGALYFSSAAQAANRGPTCIGFQHTPATPVKVEQKDPSVEEWTGYKASEQRGGSDGGAGNGSSFHLLPYCEGVEVLVASQEQTAATRPDSTAASAGAAAAAPTAKGALAAARGQHEQPAAPQQQQPAPQPRPPQRQQQPQQRQQPAQPLPLPRPSWQAVMESLDGRAADAQRFRKRFEAVAARNAQAMRRALDAAYDAAVKPVLDKLSPGGPRA</sequence>
<evidence type="ECO:0000256" key="1">
    <source>
        <dbReference type="SAM" id="MobiDB-lite"/>
    </source>
</evidence>
<feature type="region of interest" description="Disordered" evidence="1">
    <location>
        <begin position="43"/>
        <end position="83"/>
    </location>
</feature>
<dbReference type="AlphaFoldDB" id="A0A0D2LCB4"/>
<dbReference type="EMBL" id="KK100673">
    <property type="protein sequence ID" value="KIZ04389.1"/>
    <property type="molecule type" value="Genomic_DNA"/>
</dbReference>
<protein>
    <submittedName>
        <fullName evidence="2">Uncharacterized protein</fullName>
    </submittedName>
</protein>
<evidence type="ECO:0000313" key="2">
    <source>
        <dbReference type="EMBL" id="KIZ04389.1"/>
    </source>
</evidence>